<dbReference type="Proteomes" id="UP000183788">
    <property type="component" value="Unassembled WGS sequence"/>
</dbReference>
<protein>
    <submittedName>
        <fullName evidence="2 3">Major paralogous domain-containing protein</fullName>
    </submittedName>
</protein>
<reference evidence="2 4" key="1">
    <citation type="submission" date="2016-11" db="EMBL/GenBank/DDBJ databases">
        <authorList>
            <person name="Jaros S."/>
            <person name="Januszkiewicz K."/>
            <person name="Wedrychowicz H."/>
        </authorList>
    </citation>
    <scope>NUCLEOTIDE SEQUENCE [LARGE SCALE GENOMIC DNA]</scope>
    <source>
        <strain evidence="2 4">DSM 784</strain>
    </source>
</reference>
<dbReference type="STRING" id="1004.SAMN05661012_04481"/>
<dbReference type="Proteomes" id="UP001326715">
    <property type="component" value="Chromosome"/>
</dbReference>
<dbReference type="NCBIfam" id="TIGR02145">
    <property type="entry name" value="Fib_succ_major"/>
    <property type="match status" value="1"/>
</dbReference>
<evidence type="ECO:0000259" key="1">
    <source>
        <dbReference type="Pfam" id="PF09603"/>
    </source>
</evidence>
<name>A0A1K1RYP0_9BACT</name>
<dbReference type="RefSeq" id="WP_072363454.1">
    <property type="nucleotide sequence ID" value="NZ_CP139972.1"/>
</dbReference>
<evidence type="ECO:0000313" key="5">
    <source>
        <dbReference type="Proteomes" id="UP001326715"/>
    </source>
</evidence>
<dbReference type="Pfam" id="PF09603">
    <property type="entry name" value="Fib_succ_major"/>
    <property type="match status" value="1"/>
</dbReference>
<keyword evidence="5" id="KW-1185">Reference proteome</keyword>
<reference evidence="3 5" key="2">
    <citation type="submission" date="2023-11" db="EMBL/GenBank/DDBJ databases">
        <title>MicrobeMod: A computational toolkit for identifying prokaryotic methylation and restriction-modification with nanopore sequencing.</title>
        <authorList>
            <person name="Crits-Christoph A."/>
            <person name="Kang S.C."/>
            <person name="Lee H."/>
            <person name="Ostrov N."/>
        </authorList>
    </citation>
    <scope>NUCLEOTIDE SEQUENCE [LARGE SCALE GENOMIC DNA]</scope>
    <source>
        <strain evidence="3 5">ATCC 23090</strain>
    </source>
</reference>
<dbReference type="AlphaFoldDB" id="A0A1K1RYP0"/>
<gene>
    <name evidence="2" type="ORF">SAMN05661012_04481</name>
    <name evidence="3" type="ORF">SR876_01985</name>
</gene>
<evidence type="ECO:0000313" key="4">
    <source>
        <dbReference type="Proteomes" id="UP000183788"/>
    </source>
</evidence>
<evidence type="ECO:0000313" key="2">
    <source>
        <dbReference type="EMBL" id="SFW77193.1"/>
    </source>
</evidence>
<proteinExistence type="predicted"/>
<dbReference type="OrthoDB" id="9805760at2"/>
<dbReference type="EMBL" id="CP140154">
    <property type="protein sequence ID" value="WQG90249.1"/>
    <property type="molecule type" value="Genomic_DNA"/>
</dbReference>
<feature type="domain" description="Fibrobacter succinogenes major paralogous" evidence="1">
    <location>
        <begin position="139"/>
        <end position="291"/>
    </location>
</feature>
<accession>A0A1K1RYP0</accession>
<sequence>MKFSSIVATFSIVLFAISCEPEDDLVPDNNGLPTISTYAVKGIFTDTAVAGGVIIANGGNEIKESGVCWGEDPIPTNNTNFVADSVKQGSFTSVIRNMKPGTVYYVSAYAKNANGIAYGESVPFSTSFKDQDGHIYHTVKIGTQLWAVENLRATHYRNGDEVATVTTLNNWFNATEGLYCAYGFENANIEVYGLLYNHKATSDTRKICPEGWRLPTYKEWKTLTDGGGGDQVAGNVLKGTGTTYWTKTTADVTNKTGFTALPAGIVSANGFLGIGTNTYMWAADAEELGINIVGDSPVITWFNNKADGGNSIRLIKE</sequence>
<dbReference type="EMBL" id="FPIZ01000015">
    <property type="protein sequence ID" value="SFW77193.1"/>
    <property type="molecule type" value="Genomic_DNA"/>
</dbReference>
<evidence type="ECO:0000313" key="3">
    <source>
        <dbReference type="EMBL" id="WQG90249.1"/>
    </source>
</evidence>
<organism evidence="2 4">
    <name type="scientific">Chitinophaga sancti</name>
    <dbReference type="NCBI Taxonomy" id="1004"/>
    <lineage>
        <taxon>Bacteria</taxon>
        <taxon>Pseudomonadati</taxon>
        <taxon>Bacteroidota</taxon>
        <taxon>Chitinophagia</taxon>
        <taxon>Chitinophagales</taxon>
        <taxon>Chitinophagaceae</taxon>
        <taxon>Chitinophaga</taxon>
    </lineage>
</organism>
<dbReference type="InterPro" id="IPR011871">
    <property type="entry name" value="Fib_succ_major"/>
</dbReference>
<dbReference type="PROSITE" id="PS51257">
    <property type="entry name" value="PROKAR_LIPOPROTEIN"/>
    <property type="match status" value="1"/>
</dbReference>